<dbReference type="GO" id="GO:0009401">
    <property type="term" value="P:phosphoenolpyruvate-dependent sugar phosphotransferase system"/>
    <property type="evidence" value="ECO:0007669"/>
    <property type="project" value="UniProtKB-KW"/>
</dbReference>
<dbReference type="InterPro" id="IPR050399">
    <property type="entry name" value="HPr"/>
</dbReference>
<gene>
    <name evidence="7" type="ordered locus">HMPREF0389_01264</name>
</gene>
<dbReference type="PANTHER" id="PTHR33705:SF2">
    <property type="entry name" value="PHOSPHOCARRIER PROTEIN NPR"/>
    <property type="match status" value="1"/>
</dbReference>
<dbReference type="GO" id="GO:0005737">
    <property type="term" value="C:cytoplasm"/>
    <property type="evidence" value="ECO:0007669"/>
    <property type="project" value="UniProtKB-SubCell"/>
</dbReference>
<dbReference type="AlphaFoldDB" id="D6GT27"/>
<comment type="function">
    <text evidence="1">General (non sugar-specific) component of the phosphoenolpyruvate-dependent sugar phosphotransferase system (sugar PTS). This major carbohydrate active-transport system catalyzes the phosphorylation of incoming sugar substrates concomitantly with their translocation across the cell membrane. The phosphoryl group from phosphoenolpyruvate (PEP) is transferred to the phosphoryl carrier protein HPr by enzyme I. Phospho-HPr then transfers it to the PTS EIIA domain.</text>
</comment>
<evidence type="ECO:0000256" key="3">
    <source>
        <dbReference type="ARBA" id="ARBA00020422"/>
    </source>
</evidence>
<protein>
    <recommendedName>
        <fullName evidence="3">Phosphocarrier protein HPr</fullName>
    </recommendedName>
</protein>
<dbReference type="PRINTS" id="PR00107">
    <property type="entry name" value="PHOSPHOCPHPR"/>
</dbReference>
<dbReference type="EMBL" id="CP002390">
    <property type="protein sequence ID" value="EFE28012.1"/>
    <property type="molecule type" value="Genomic_DNA"/>
</dbReference>
<reference evidence="8" key="1">
    <citation type="submission" date="2010-12" db="EMBL/GenBank/DDBJ databases">
        <title>The genome sequence of Filifactor alocis strain ATCC 35896.</title>
        <authorList>
            <consortium name="The Broad Institute Genome Sequencing Platform"/>
            <person name="Ward D."/>
            <person name="Earl A."/>
            <person name="Feldgarden M."/>
            <person name="Young S.K."/>
            <person name="Gargeya S."/>
            <person name="Zeng Q."/>
            <person name="Alvarado L."/>
            <person name="Berlin A."/>
            <person name="Bochicchio J."/>
            <person name="Chapman S.B."/>
            <person name="Chen Z."/>
            <person name="Freedman E."/>
            <person name="Gellesch M."/>
            <person name="Goldberg J."/>
            <person name="Griggs A."/>
            <person name="Gujja S."/>
            <person name="Heilman E."/>
            <person name="Heiman D."/>
            <person name="Howarth C."/>
            <person name="Mehta T."/>
            <person name="Neiman D."/>
            <person name="Pearson M."/>
            <person name="Roberts A."/>
            <person name="Saif S."/>
            <person name="Shea T."/>
            <person name="Shenoy N."/>
            <person name="Sisk P."/>
            <person name="Stolte C."/>
            <person name="Sykes S."/>
            <person name="White J."/>
            <person name="Yandava C."/>
            <person name="Izard J."/>
            <person name="Blanton J.M."/>
            <person name="Baranova O.V."/>
            <person name="Tanner A.C."/>
            <person name="Dewhirst F.E."/>
            <person name="Haas B."/>
            <person name="Nusbaum C."/>
            <person name="Birren B."/>
        </authorList>
    </citation>
    <scope>NUCLEOTIDE SEQUENCE [LARGE SCALE GENOMIC DNA]</scope>
    <source>
        <strain evidence="8">ATCC 35896 / CCUG 47790 / D40 B5</strain>
    </source>
</reference>
<comment type="subcellular location">
    <subcellularLocation>
        <location evidence="2">Cytoplasm</location>
    </subcellularLocation>
</comment>
<proteinExistence type="predicted"/>
<dbReference type="Gene3D" id="3.30.1340.10">
    <property type="entry name" value="HPr-like"/>
    <property type="match status" value="1"/>
</dbReference>
<dbReference type="eggNOG" id="COG1925">
    <property type="taxonomic scope" value="Bacteria"/>
</dbReference>
<sequence>MLTRQFQIKLDVGLHARPAALFVQTCNRFDSEIILKRDCATVNAKSIIGVMGLGVADGDEIELMIDGSDEAEALETIEQFFEEKMKEK</sequence>
<keyword evidence="8" id="KW-1185">Reference proteome</keyword>
<dbReference type="SUPFAM" id="SSF55594">
    <property type="entry name" value="HPr-like"/>
    <property type="match status" value="1"/>
</dbReference>
<dbReference type="InterPro" id="IPR001020">
    <property type="entry name" value="PTS_HPr_His_P_site"/>
</dbReference>
<dbReference type="RefSeq" id="WP_014263178.1">
    <property type="nucleotide sequence ID" value="NC_016630.1"/>
</dbReference>
<dbReference type="KEGG" id="faa:HMPREF0389_01264"/>
<dbReference type="PROSITE" id="PS51350">
    <property type="entry name" value="PTS_HPR_DOM"/>
    <property type="match status" value="1"/>
</dbReference>
<evidence type="ECO:0000256" key="2">
    <source>
        <dbReference type="ARBA" id="ARBA00004496"/>
    </source>
</evidence>
<keyword evidence="5" id="KW-0598">Phosphotransferase system</keyword>
<dbReference type="STRING" id="546269.HMPREF0389_01264"/>
<organism evidence="7 8">
    <name type="scientific">Filifactor alocis (strain ATCC 35896 / CCUG 47790 / D40 B5)</name>
    <name type="common">Fusobacterium alocis</name>
    <dbReference type="NCBI Taxonomy" id="546269"/>
    <lineage>
        <taxon>Bacteria</taxon>
        <taxon>Bacillati</taxon>
        <taxon>Bacillota</taxon>
        <taxon>Clostridia</taxon>
        <taxon>Peptostreptococcales</taxon>
        <taxon>Filifactoraceae</taxon>
        <taxon>Filifactor</taxon>
    </lineage>
</organism>
<dbReference type="NCBIfam" id="TIGR01003">
    <property type="entry name" value="PTS_HPr_family"/>
    <property type="match status" value="1"/>
</dbReference>
<evidence type="ECO:0000313" key="7">
    <source>
        <dbReference type="EMBL" id="EFE28012.1"/>
    </source>
</evidence>
<dbReference type="PROSITE" id="PS00369">
    <property type="entry name" value="PTS_HPR_HIS"/>
    <property type="match status" value="1"/>
</dbReference>
<name>D6GT27_FILAD</name>
<accession>D6GT27</accession>
<evidence type="ECO:0000256" key="5">
    <source>
        <dbReference type="ARBA" id="ARBA00022683"/>
    </source>
</evidence>
<dbReference type="CDD" id="cd00367">
    <property type="entry name" value="PTS-HPr_like"/>
    <property type="match status" value="1"/>
</dbReference>
<dbReference type="OrthoDB" id="9809047at2"/>
<dbReference type="InterPro" id="IPR000032">
    <property type="entry name" value="HPr-like"/>
</dbReference>
<evidence type="ECO:0000256" key="4">
    <source>
        <dbReference type="ARBA" id="ARBA00022490"/>
    </source>
</evidence>
<dbReference type="Pfam" id="PF00381">
    <property type="entry name" value="PTS-HPr"/>
    <property type="match status" value="1"/>
</dbReference>
<feature type="domain" description="HPr" evidence="6">
    <location>
        <begin position="1"/>
        <end position="88"/>
    </location>
</feature>
<evidence type="ECO:0000259" key="6">
    <source>
        <dbReference type="PROSITE" id="PS51350"/>
    </source>
</evidence>
<dbReference type="InterPro" id="IPR035895">
    <property type="entry name" value="HPr-like_sf"/>
</dbReference>
<dbReference type="PANTHER" id="PTHR33705">
    <property type="entry name" value="PHOSPHOCARRIER PROTEIN HPR"/>
    <property type="match status" value="1"/>
</dbReference>
<evidence type="ECO:0000256" key="1">
    <source>
        <dbReference type="ARBA" id="ARBA00003681"/>
    </source>
</evidence>
<dbReference type="Proteomes" id="UP000007468">
    <property type="component" value="Chromosome"/>
</dbReference>
<evidence type="ECO:0000313" key="8">
    <source>
        <dbReference type="Proteomes" id="UP000007468"/>
    </source>
</evidence>
<keyword evidence="4" id="KW-0963">Cytoplasm</keyword>